<comment type="pathway">
    <text evidence="7">Cofactor biosynthesis; tetrahydrofolate biosynthesis; 4-aminobenzoate from chorismate: step 2/2.</text>
</comment>
<dbReference type="Pfam" id="PF01063">
    <property type="entry name" value="Aminotran_4"/>
    <property type="match status" value="1"/>
</dbReference>
<dbReference type="GO" id="GO:0008696">
    <property type="term" value="F:4-amino-4-deoxychorismate lyase activity"/>
    <property type="evidence" value="ECO:0007669"/>
    <property type="project" value="UniProtKB-UniRule"/>
</dbReference>
<proteinExistence type="inferred from homology"/>
<evidence type="ECO:0000256" key="4">
    <source>
        <dbReference type="ARBA" id="ARBA00022898"/>
    </source>
</evidence>
<keyword evidence="11" id="KW-0032">Aminotransferase</keyword>
<evidence type="ECO:0000256" key="3">
    <source>
        <dbReference type="ARBA" id="ARBA00011738"/>
    </source>
</evidence>
<dbReference type="InterPro" id="IPR017824">
    <property type="entry name" value="Aminodeoxychorismate_lyase_IV"/>
</dbReference>
<dbReference type="OrthoDB" id="9805628at2"/>
<dbReference type="PANTHER" id="PTHR42743:SF2">
    <property type="entry name" value="AMINODEOXYCHORISMATE LYASE"/>
    <property type="match status" value="1"/>
</dbReference>
<name>C5BU62_TERTT</name>
<keyword evidence="11" id="KW-0808">Transferase</keyword>
<gene>
    <name evidence="11" type="ordered locus">TERTU_1723</name>
</gene>
<dbReference type="GO" id="GO:0030170">
    <property type="term" value="F:pyridoxal phosphate binding"/>
    <property type="evidence" value="ECO:0007669"/>
    <property type="project" value="InterPro"/>
</dbReference>
<organism evidence="11 12">
    <name type="scientific">Teredinibacter turnerae (strain ATCC 39867 / T7901)</name>
    <dbReference type="NCBI Taxonomy" id="377629"/>
    <lineage>
        <taxon>Bacteria</taxon>
        <taxon>Pseudomonadati</taxon>
        <taxon>Pseudomonadota</taxon>
        <taxon>Gammaproteobacteria</taxon>
        <taxon>Cellvibrionales</taxon>
        <taxon>Cellvibrionaceae</taxon>
        <taxon>Teredinibacter</taxon>
    </lineage>
</organism>
<evidence type="ECO:0000256" key="9">
    <source>
        <dbReference type="ARBA" id="ARBA00049529"/>
    </source>
</evidence>
<dbReference type="eggNOG" id="COG0115">
    <property type="taxonomic scope" value="Bacteria"/>
</dbReference>
<evidence type="ECO:0000256" key="5">
    <source>
        <dbReference type="ARBA" id="ARBA00022909"/>
    </source>
</evidence>
<dbReference type="InterPro" id="IPR001544">
    <property type="entry name" value="Aminotrans_IV"/>
</dbReference>
<dbReference type="GO" id="GO:0008483">
    <property type="term" value="F:transaminase activity"/>
    <property type="evidence" value="ECO:0007669"/>
    <property type="project" value="UniProtKB-KW"/>
</dbReference>
<evidence type="ECO:0000256" key="6">
    <source>
        <dbReference type="ARBA" id="ARBA00023239"/>
    </source>
</evidence>
<evidence type="ECO:0000313" key="11">
    <source>
        <dbReference type="EMBL" id="ACR11486.1"/>
    </source>
</evidence>
<evidence type="ECO:0000256" key="2">
    <source>
        <dbReference type="ARBA" id="ARBA00009320"/>
    </source>
</evidence>
<comment type="subunit">
    <text evidence="3">Homodimer.</text>
</comment>
<dbReference type="NCBIfam" id="TIGR03461">
    <property type="entry name" value="pabC_Proteo"/>
    <property type="match status" value="1"/>
</dbReference>
<dbReference type="Gene3D" id="3.30.470.10">
    <property type="match status" value="1"/>
</dbReference>
<accession>C5BU62</accession>
<dbReference type="SUPFAM" id="SSF56752">
    <property type="entry name" value="D-aminoacid aminotransferase-like PLP-dependent enzymes"/>
    <property type="match status" value="1"/>
</dbReference>
<dbReference type="InterPro" id="IPR043131">
    <property type="entry name" value="BCAT-like_N"/>
</dbReference>
<keyword evidence="6" id="KW-0456">Lyase</keyword>
<dbReference type="PANTHER" id="PTHR42743">
    <property type="entry name" value="AMINO-ACID AMINOTRANSFERASE"/>
    <property type="match status" value="1"/>
</dbReference>
<comment type="cofactor">
    <cofactor evidence="1">
        <name>pyridoxal 5'-phosphate</name>
        <dbReference type="ChEBI" id="CHEBI:597326"/>
    </cofactor>
</comment>
<dbReference type="Proteomes" id="UP000009080">
    <property type="component" value="Chromosome"/>
</dbReference>
<reference evidence="11 12" key="1">
    <citation type="journal article" date="2009" name="PLoS ONE">
        <title>The complete genome of Teredinibacter turnerae T7901: an intracellular endosymbiont of marine wood-boring bivalves (shipworms).</title>
        <authorList>
            <person name="Yang J.C."/>
            <person name="Madupu R."/>
            <person name="Durkin A.S."/>
            <person name="Ekborg N.A."/>
            <person name="Pedamallu C.S."/>
            <person name="Hostetler J.B."/>
            <person name="Radune D."/>
            <person name="Toms B.S."/>
            <person name="Henrissat B."/>
            <person name="Coutinho P.M."/>
            <person name="Schwarz S."/>
            <person name="Field L."/>
            <person name="Trindade-Silva A.E."/>
            <person name="Soares C.A.G."/>
            <person name="Elshahawi S."/>
            <person name="Hanora A."/>
            <person name="Schmidt E.W."/>
            <person name="Haygood M.G."/>
            <person name="Posfai J."/>
            <person name="Benner J."/>
            <person name="Madinger C."/>
            <person name="Nove J."/>
            <person name="Anton B."/>
            <person name="Chaudhary K."/>
            <person name="Foster J."/>
            <person name="Holman A."/>
            <person name="Kumar S."/>
            <person name="Lessard P.A."/>
            <person name="Luyten Y.A."/>
            <person name="Slatko B."/>
            <person name="Wood N."/>
            <person name="Wu B."/>
            <person name="Teplitski M."/>
            <person name="Mougous J.D."/>
            <person name="Ward N."/>
            <person name="Eisen J.A."/>
            <person name="Badger J.H."/>
            <person name="Distel D.L."/>
        </authorList>
    </citation>
    <scope>NUCLEOTIDE SEQUENCE [LARGE SCALE GENOMIC DNA]</scope>
    <source>
        <strain evidence="12">ATCC 39867 / T7901</strain>
    </source>
</reference>
<dbReference type="GO" id="GO:0008153">
    <property type="term" value="P:4-aminobenzoate biosynthetic process"/>
    <property type="evidence" value="ECO:0007669"/>
    <property type="project" value="UniProtKB-UniRule"/>
</dbReference>
<keyword evidence="4" id="KW-0663">Pyridoxal phosphate</keyword>
<evidence type="ECO:0000256" key="7">
    <source>
        <dbReference type="ARBA" id="ARBA00035633"/>
    </source>
</evidence>
<keyword evidence="5" id="KW-0289">Folate biosynthesis</keyword>
<evidence type="ECO:0000256" key="10">
    <source>
        <dbReference type="NCBIfam" id="TIGR03461"/>
    </source>
</evidence>
<dbReference type="InterPro" id="IPR050571">
    <property type="entry name" value="Class-IV_PLP-Dep_Aminotrnsfr"/>
</dbReference>
<comment type="similarity">
    <text evidence="2">Belongs to the class-IV pyridoxal-phosphate-dependent aminotransferase family.</text>
</comment>
<evidence type="ECO:0000256" key="8">
    <source>
        <dbReference type="ARBA" id="ARBA00035676"/>
    </source>
</evidence>
<dbReference type="Gene3D" id="3.20.10.10">
    <property type="entry name" value="D-amino Acid Aminotransferase, subunit A, domain 2"/>
    <property type="match status" value="1"/>
</dbReference>
<dbReference type="HOGENOM" id="CLU_020844_2_1_6"/>
<dbReference type="GO" id="GO:0005829">
    <property type="term" value="C:cytosol"/>
    <property type="evidence" value="ECO:0007669"/>
    <property type="project" value="TreeGrafter"/>
</dbReference>
<dbReference type="KEGG" id="ttu:TERTU_1723"/>
<evidence type="ECO:0000256" key="1">
    <source>
        <dbReference type="ARBA" id="ARBA00001933"/>
    </source>
</evidence>
<keyword evidence="12" id="KW-1185">Reference proteome</keyword>
<dbReference type="AlphaFoldDB" id="C5BU62"/>
<dbReference type="InterPro" id="IPR036038">
    <property type="entry name" value="Aminotransferase-like"/>
</dbReference>
<evidence type="ECO:0000313" key="12">
    <source>
        <dbReference type="Proteomes" id="UP000009080"/>
    </source>
</evidence>
<dbReference type="RefSeq" id="WP_015817598.1">
    <property type="nucleotide sequence ID" value="NC_012997.1"/>
</dbReference>
<comment type="catalytic activity">
    <reaction evidence="9">
        <text>4-amino-4-deoxychorismate = 4-aminobenzoate + pyruvate + H(+)</text>
        <dbReference type="Rhea" id="RHEA:16201"/>
        <dbReference type="ChEBI" id="CHEBI:15361"/>
        <dbReference type="ChEBI" id="CHEBI:15378"/>
        <dbReference type="ChEBI" id="CHEBI:17836"/>
        <dbReference type="ChEBI" id="CHEBI:58406"/>
        <dbReference type="EC" id="4.1.3.38"/>
    </reaction>
</comment>
<sequence>MAGSGDPLVFLNGCSIADFSAGSVLLNRGFQYADGVFETARVESGRLPLLDLHIARLRRGCERLGLVLAELFTEQLNIFTHAVRQRGESGVAKLTVYRTASARGNYSGPNSTAELLFQFTPSSVVIDGQWCAPAVRLKTVSYRLYPNPQLAGIKHLNRLDYALATKNFSAGLDCEALLLDPEDCVVETPHHNIFCLRGQRLLTPHLENSGVAGVMRGLILDLGKKIDGADIQVCTLPVQQLLASDAVFLCNALRGIVPVAGCDRVEFGNASAELAERVALTVKNYLDVHR</sequence>
<dbReference type="EC" id="4.1.3.38" evidence="8 10"/>
<dbReference type="GO" id="GO:0046656">
    <property type="term" value="P:folic acid biosynthetic process"/>
    <property type="evidence" value="ECO:0007669"/>
    <property type="project" value="UniProtKB-KW"/>
</dbReference>
<protein>
    <recommendedName>
        <fullName evidence="8 10">Aminodeoxychorismate lyase</fullName>
        <ecNumber evidence="8 10">4.1.3.38</ecNumber>
    </recommendedName>
</protein>
<dbReference type="STRING" id="377629.TERTU_1723"/>
<dbReference type="EMBL" id="CP001614">
    <property type="protein sequence ID" value="ACR11486.1"/>
    <property type="molecule type" value="Genomic_DNA"/>
</dbReference>
<dbReference type="InterPro" id="IPR043132">
    <property type="entry name" value="BCAT-like_C"/>
</dbReference>